<dbReference type="EMBL" id="JAUKZB010000102">
    <property type="protein sequence ID" value="MDO2733349.1"/>
    <property type="molecule type" value="Genomic_DNA"/>
</dbReference>
<dbReference type="InterPro" id="IPR005546">
    <property type="entry name" value="Autotransporte_beta"/>
</dbReference>
<dbReference type="RefSeq" id="WP_302302495.1">
    <property type="nucleotide sequence ID" value="NZ_JAUKZB010000102.1"/>
</dbReference>
<accession>A0AAW7VKL7</accession>
<comment type="caution">
    <text evidence="2">The sequence shown here is derived from an EMBL/GenBank/DDBJ whole genome shotgun (WGS) entry which is preliminary data.</text>
</comment>
<name>A0AAW7VKL7_ECOLX</name>
<dbReference type="InterPro" id="IPR036709">
    <property type="entry name" value="Autotransporte_beta_dom_sf"/>
</dbReference>
<dbReference type="GO" id="GO:0019867">
    <property type="term" value="C:outer membrane"/>
    <property type="evidence" value="ECO:0007669"/>
    <property type="project" value="InterPro"/>
</dbReference>
<proteinExistence type="predicted"/>
<feature type="domain" description="Autotransporter" evidence="1">
    <location>
        <begin position="1"/>
        <end position="208"/>
    </location>
</feature>
<evidence type="ECO:0000313" key="2">
    <source>
        <dbReference type="EMBL" id="MDO2733349.1"/>
    </source>
</evidence>
<sequence length="208" mass="22314">TLGAFMGYSHSHIGFDRGGHGSVGSYSLGGYVSWEHESGFYLDGIVKLNRFESNVAGKMSSGGAANGSYRSNGLGGHIETGMRFTDGNWNLTPYASLTGFTADNPEYHLSNGMESKSVDTRSIYRELGATLSYNMRLGNGMEVEPWLKAAVRKEFVDDNRVKVNNDGNFVNDLSGRRGIYQAGIKASFSSSLSGHLGVGYSHGAGVES</sequence>
<feature type="non-terminal residue" evidence="2">
    <location>
        <position position="1"/>
    </location>
</feature>
<dbReference type="PRINTS" id="PR01484">
    <property type="entry name" value="PRTACTNFAMLY"/>
</dbReference>
<evidence type="ECO:0000259" key="1">
    <source>
        <dbReference type="PROSITE" id="PS51208"/>
    </source>
</evidence>
<evidence type="ECO:0000313" key="3">
    <source>
        <dbReference type="Proteomes" id="UP001174465"/>
    </source>
</evidence>
<feature type="non-terminal residue" evidence="2">
    <location>
        <position position="208"/>
    </location>
</feature>
<dbReference type="SUPFAM" id="SSF103515">
    <property type="entry name" value="Autotransporter"/>
    <property type="match status" value="1"/>
</dbReference>
<organism evidence="2 3">
    <name type="scientific">Escherichia coli</name>
    <dbReference type="NCBI Taxonomy" id="562"/>
    <lineage>
        <taxon>Bacteria</taxon>
        <taxon>Pseudomonadati</taxon>
        <taxon>Pseudomonadota</taxon>
        <taxon>Gammaproteobacteria</taxon>
        <taxon>Enterobacterales</taxon>
        <taxon>Enterobacteriaceae</taxon>
        <taxon>Escherichia</taxon>
    </lineage>
</organism>
<dbReference type="AlphaFoldDB" id="A0AAW7VKL7"/>
<dbReference type="InterPro" id="IPR003991">
    <property type="entry name" value="Pertactin_virulence_factor"/>
</dbReference>
<gene>
    <name evidence="2" type="ORF">Q2V64_27515</name>
</gene>
<dbReference type="Gene3D" id="2.40.128.130">
    <property type="entry name" value="Autotransporter beta-domain"/>
    <property type="match status" value="1"/>
</dbReference>
<reference evidence="2" key="1">
    <citation type="submission" date="2023-07" db="EMBL/GenBank/DDBJ databases">
        <title>High risk of intestinal colonization with ESBL-producing Escherichia coli among soldiers of military contingents in specific geographic regions.</title>
        <authorList>
            <person name="Literacka E."/>
        </authorList>
    </citation>
    <scope>NUCLEOTIDE SEQUENCE</scope>
    <source>
        <strain evidence="2">33</strain>
    </source>
</reference>
<dbReference type="Proteomes" id="UP001174465">
    <property type="component" value="Unassembled WGS sequence"/>
</dbReference>
<dbReference type="PROSITE" id="PS51208">
    <property type="entry name" value="AUTOTRANSPORTER"/>
    <property type="match status" value="1"/>
</dbReference>
<dbReference type="Pfam" id="PF03797">
    <property type="entry name" value="Autotransporter"/>
    <property type="match status" value="1"/>
</dbReference>
<dbReference type="InterPro" id="IPR006315">
    <property type="entry name" value="OM_autotransptr_brl_dom"/>
</dbReference>
<dbReference type="InterPro" id="IPR051551">
    <property type="entry name" value="Autotransporter_adhesion"/>
</dbReference>
<dbReference type="NCBIfam" id="TIGR01414">
    <property type="entry name" value="autotrans_barl"/>
    <property type="match status" value="1"/>
</dbReference>
<dbReference type="SMART" id="SM00869">
    <property type="entry name" value="Autotransporter"/>
    <property type="match status" value="1"/>
</dbReference>
<protein>
    <submittedName>
        <fullName evidence="2">Autotransporter outer membrane beta-barrel domain-containing protein</fullName>
    </submittedName>
</protein>
<dbReference type="PANTHER" id="PTHR35037">
    <property type="entry name" value="C-TERMINAL REGION OF AIDA-LIKE PROTEIN"/>
    <property type="match status" value="1"/>
</dbReference>
<dbReference type="PANTHER" id="PTHR35037:SF7">
    <property type="entry name" value="AUTOTRANSPORTER"/>
    <property type="match status" value="1"/>
</dbReference>